<comment type="caution">
    <text evidence="2">The sequence shown here is derived from an EMBL/GenBank/DDBJ whole genome shotgun (WGS) entry which is preliminary data.</text>
</comment>
<dbReference type="EMBL" id="WSEK01000004">
    <property type="protein sequence ID" value="MVQ48175.1"/>
    <property type="molecule type" value="Genomic_DNA"/>
</dbReference>
<keyword evidence="3" id="KW-1185">Reference proteome</keyword>
<accession>A0A6L6XRE8</accession>
<name>A0A6L6XRE8_9ACTN</name>
<evidence type="ECO:0000313" key="3">
    <source>
        <dbReference type="Proteomes" id="UP000473525"/>
    </source>
</evidence>
<sequence length="514" mass="57356">MPTPDRSSVLEFPFPPDDYLCTWHLRGLDGATVHLSGMIELRASRMPYGRIYGDLPLDSVTTGSQSVMSFPQKHDYLAVRATLANGAELVVLKAKVTFWAGHGTVHGAAAALRKRSNPFPSKPANYPDADPDEGITFSRARFQVGALDALIGTTPIGEKTSPRKQADDGTWTWSAKTSPDTPITWTGSEDELKGAYAAKVNTFDFYNVSIRFAPVLDVSTTPLTLFDLFQRYVDPVRAIASIATGRSQPITHVMLSRTDESTHMALPRGRNTDSDIDADQPDLVPLMPAWQIYGTGLGQDPYQSDSETVRNQKSVLFCGEDGVDLLELVHAWWKLTEEHHPLIETYAGMLHAQEDHPRSRFLLLIQSLEGMYGHETRTDFDEKKQTYQQRHAETLERIREQVDDHDFRFIKNSLAKEPFRNLETALRWSFNAGSPDPSIEDRLASTSLIRVVISEEATSTVDALRRVRNGLAHGTRGFEAEDLDEVNGVLDRVVRAHALRLLGCPDVVLARLFD</sequence>
<gene>
    <name evidence="2" type="ORF">GON03_03205</name>
</gene>
<dbReference type="AlphaFoldDB" id="A0A6L6XRE8"/>
<feature type="region of interest" description="Disordered" evidence="1">
    <location>
        <begin position="155"/>
        <end position="178"/>
    </location>
</feature>
<evidence type="ECO:0000256" key="1">
    <source>
        <dbReference type="SAM" id="MobiDB-lite"/>
    </source>
</evidence>
<reference evidence="2 3" key="1">
    <citation type="submission" date="2019-12" db="EMBL/GenBank/DDBJ databases">
        <authorList>
            <person name="Huq M.A."/>
        </authorList>
    </citation>
    <scope>NUCLEOTIDE SEQUENCE [LARGE SCALE GENOMIC DNA]</scope>
    <source>
        <strain evidence="2 3">MAH-18</strain>
    </source>
</reference>
<dbReference type="RefSeq" id="WP_157340241.1">
    <property type="nucleotide sequence ID" value="NZ_WSEK01000004.1"/>
</dbReference>
<dbReference type="Proteomes" id="UP000473525">
    <property type="component" value="Unassembled WGS sequence"/>
</dbReference>
<evidence type="ECO:0000313" key="2">
    <source>
        <dbReference type="EMBL" id="MVQ48175.1"/>
    </source>
</evidence>
<protein>
    <submittedName>
        <fullName evidence="2">Uncharacterized protein</fullName>
    </submittedName>
</protein>
<organism evidence="2 3">
    <name type="scientific">Nocardioides agri</name>
    <dbReference type="NCBI Taxonomy" id="2682843"/>
    <lineage>
        <taxon>Bacteria</taxon>
        <taxon>Bacillati</taxon>
        <taxon>Actinomycetota</taxon>
        <taxon>Actinomycetes</taxon>
        <taxon>Propionibacteriales</taxon>
        <taxon>Nocardioidaceae</taxon>
        <taxon>Nocardioides</taxon>
    </lineage>
</organism>
<proteinExistence type="predicted"/>